<gene>
    <name evidence="1" type="ORF">GMARGA_LOCUS7883</name>
</gene>
<comment type="caution">
    <text evidence="1">The sequence shown here is derived from an EMBL/GenBank/DDBJ whole genome shotgun (WGS) entry which is preliminary data.</text>
</comment>
<proteinExistence type="predicted"/>
<dbReference type="Proteomes" id="UP000789901">
    <property type="component" value="Unassembled WGS sequence"/>
</dbReference>
<protein>
    <submittedName>
        <fullName evidence="1">43448_t:CDS:1</fullName>
    </submittedName>
</protein>
<reference evidence="1 2" key="1">
    <citation type="submission" date="2021-06" db="EMBL/GenBank/DDBJ databases">
        <authorList>
            <person name="Kallberg Y."/>
            <person name="Tangrot J."/>
            <person name="Rosling A."/>
        </authorList>
    </citation>
    <scope>NUCLEOTIDE SEQUENCE [LARGE SCALE GENOMIC DNA]</scope>
    <source>
        <strain evidence="1 2">120-4 pot B 10/14</strain>
    </source>
</reference>
<name>A0ABN7UKW9_GIGMA</name>
<keyword evidence="2" id="KW-1185">Reference proteome</keyword>
<sequence length="161" mass="18543">MFNFMIIQLVGTIKNRSIKMGLLEMLIELMNDEFDQVFIAGVDFDDNEIFLGKNLKIIVLHNIFTDIPQRIRSIPDDAEPVIADIVFKEKIFVSNCHSHSLVPNVILPLFTSHQSFHEPWQILICRSTTTSEEIALFIKRSFISAKNGYKDFYFALPMSNS</sequence>
<accession>A0ABN7UKW9</accession>
<evidence type="ECO:0000313" key="1">
    <source>
        <dbReference type="EMBL" id="CAG8621874.1"/>
    </source>
</evidence>
<dbReference type="EMBL" id="CAJVQB010003930">
    <property type="protein sequence ID" value="CAG8621874.1"/>
    <property type="molecule type" value="Genomic_DNA"/>
</dbReference>
<organism evidence="1 2">
    <name type="scientific">Gigaspora margarita</name>
    <dbReference type="NCBI Taxonomy" id="4874"/>
    <lineage>
        <taxon>Eukaryota</taxon>
        <taxon>Fungi</taxon>
        <taxon>Fungi incertae sedis</taxon>
        <taxon>Mucoromycota</taxon>
        <taxon>Glomeromycotina</taxon>
        <taxon>Glomeromycetes</taxon>
        <taxon>Diversisporales</taxon>
        <taxon>Gigasporaceae</taxon>
        <taxon>Gigaspora</taxon>
    </lineage>
</organism>
<evidence type="ECO:0000313" key="2">
    <source>
        <dbReference type="Proteomes" id="UP000789901"/>
    </source>
</evidence>